<dbReference type="EMBL" id="JAYXHS010000002">
    <property type="protein sequence ID" value="MEC5386879.1"/>
    <property type="molecule type" value="Genomic_DNA"/>
</dbReference>
<gene>
    <name evidence="2" type="ORF">VVD49_14185</name>
</gene>
<dbReference type="PRINTS" id="PR00080">
    <property type="entry name" value="SDRFAMILY"/>
</dbReference>
<dbReference type="PANTHER" id="PTHR42879:SF6">
    <property type="entry name" value="NADPH-DEPENDENT REDUCTASE BACG"/>
    <property type="match status" value="1"/>
</dbReference>
<evidence type="ECO:0000313" key="2">
    <source>
        <dbReference type="EMBL" id="MEC5386879.1"/>
    </source>
</evidence>
<dbReference type="Gene3D" id="3.40.50.720">
    <property type="entry name" value="NAD(P)-binding Rossmann-like Domain"/>
    <property type="match status" value="1"/>
</dbReference>
<evidence type="ECO:0000256" key="1">
    <source>
        <dbReference type="ARBA" id="ARBA00006484"/>
    </source>
</evidence>
<reference evidence="2 3" key="1">
    <citation type="submission" date="2024-01" db="EMBL/GenBank/DDBJ databases">
        <title>Uliginosibacterium soil sp. nov.</title>
        <authorList>
            <person name="Lv Y."/>
        </authorList>
    </citation>
    <scope>NUCLEOTIDE SEQUENCE [LARGE SCALE GENOMIC DNA]</scope>
    <source>
        <strain evidence="2 3">H3</strain>
    </source>
</reference>
<comment type="similarity">
    <text evidence="1">Belongs to the short-chain dehydrogenases/reductases (SDR) family.</text>
</comment>
<organism evidence="2 3">
    <name type="scientific">Uliginosibacterium silvisoli</name>
    <dbReference type="NCBI Taxonomy" id="3114758"/>
    <lineage>
        <taxon>Bacteria</taxon>
        <taxon>Pseudomonadati</taxon>
        <taxon>Pseudomonadota</taxon>
        <taxon>Betaproteobacteria</taxon>
        <taxon>Rhodocyclales</taxon>
        <taxon>Zoogloeaceae</taxon>
        <taxon>Uliginosibacterium</taxon>
    </lineage>
</organism>
<dbReference type="PRINTS" id="PR00081">
    <property type="entry name" value="GDHRDH"/>
</dbReference>
<dbReference type="PANTHER" id="PTHR42879">
    <property type="entry name" value="3-OXOACYL-(ACYL-CARRIER-PROTEIN) REDUCTASE"/>
    <property type="match status" value="1"/>
</dbReference>
<sequence>MDFGLKGKVALITGGSEGIGKAAAEVLAEEGAHVVIVARRKDVLELAASAIRSKGGSVLPIAADVTDAQAVEDFVAQAVAHFGRLDIIVNNAGTSSAKPFQSATDEIWQEDLDLKLFAAIRVSRAAIPHLRKQGGGRIINITTVSGKQPAAKSVPTSVSRAAGIALTKALSKEFAADNILVNTVSVGVFKSGQQERAAERQNLALDQHYDKLGDGVPLGRVGEAREAANVIAFLASEAASYVTGASVNVDGGTSGVV</sequence>
<dbReference type="SUPFAM" id="SSF51735">
    <property type="entry name" value="NAD(P)-binding Rossmann-fold domains"/>
    <property type="match status" value="1"/>
</dbReference>
<dbReference type="InterPro" id="IPR050259">
    <property type="entry name" value="SDR"/>
</dbReference>
<dbReference type="Proteomes" id="UP001331561">
    <property type="component" value="Unassembled WGS sequence"/>
</dbReference>
<name>A0ABU6K5K3_9RHOO</name>
<proteinExistence type="inferred from homology"/>
<comment type="caution">
    <text evidence="2">The sequence shown here is derived from an EMBL/GenBank/DDBJ whole genome shotgun (WGS) entry which is preliminary data.</text>
</comment>
<evidence type="ECO:0000313" key="3">
    <source>
        <dbReference type="Proteomes" id="UP001331561"/>
    </source>
</evidence>
<dbReference type="RefSeq" id="WP_327599835.1">
    <property type="nucleotide sequence ID" value="NZ_JAYXHS010000002.1"/>
</dbReference>
<accession>A0ABU6K5K3</accession>
<dbReference type="Pfam" id="PF13561">
    <property type="entry name" value="adh_short_C2"/>
    <property type="match status" value="1"/>
</dbReference>
<dbReference type="InterPro" id="IPR002347">
    <property type="entry name" value="SDR_fam"/>
</dbReference>
<protein>
    <submittedName>
        <fullName evidence="2">SDR family oxidoreductase</fullName>
    </submittedName>
</protein>
<keyword evidence="3" id="KW-1185">Reference proteome</keyword>
<dbReference type="InterPro" id="IPR036291">
    <property type="entry name" value="NAD(P)-bd_dom_sf"/>
</dbReference>